<gene>
    <name evidence="3" type="ORF">UX85_C0006G0044</name>
</gene>
<accession>A0A0G1UT50</accession>
<evidence type="ECO:0000256" key="1">
    <source>
        <dbReference type="ARBA" id="ARBA00007637"/>
    </source>
</evidence>
<dbReference type="InterPro" id="IPR036291">
    <property type="entry name" value="NAD(P)-bd_dom_sf"/>
</dbReference>
<dbReference type="Proteomes" id="UP000033860">
    <property type="component" value="Unassembled WGS sequence"/>
</dbReference>
<evidence type="ECO:0000313" key="3">
    <source>
        <dbReference type="EMBL" id="KKU60910.1"/>
    </source>
</evidence>
<dbReference type="Pfam" id="PF01370">
    <property type="entry name" value="Epimerase"/>
    <property type="match status" value="1"/>
</dbReference>
<name>A0A0G1UT50_9BACT</name>
<dbReference type="Gene3D" id="3.40.50.720">
    <property type="entry name" value="NAD(P)-binding Rossmann-like Domain"/>
    <property type="match status" value="1"/>
</dbReference>
<dbReference type="PANTHER" id="PTHR43000">
    <property type="entry name" value="DTDP-D-GLUCOSE 4,6-DEHYDRATASE-RELATED"/>
    <property type="match status" value="1"/>
</dbReference>
<reference evidence="3 4" key="1">
    <citation type="journal article" date="2015" name="Nature">
        <title>rRNA introns, odd ribosomes, and small enigmatic genomes across a large radiation of phyla.</title>
        <authorList>
            <person name="Brown C.T."/>
            <person name="Hug L.A."/>
            <person name="Thomas B.C."/>
            <person name="Sharon I."/>
            <person name="Castelle C.J."/>
            <person name="Singh A."/>
            <person name="Wilkins M.J."/>
            <person name="Williams K.H."/>
            <person name="Banfield J.F."/>
        </authorList>
    </citation>
    <scope>NUCLEOTIDE SEQUENCE [LARGE SCALE GENOMIC DNA]</scope>
</reference>
<evidence type="ECO:0000313" key="4">
    <source>
        <dbReference type="Proteomes" id="UP000033860"/>
    </source>
</evidence>
<proteinExistence type="inferred from homology"/>
<comment type="caution">
    <text evidence="3">The sequence shown here is derived from an EMBL/GenBank/DDBJ whole genome shotgun (WGS) entry which is preliminary data.</text>
</comment>
<dbReference type="AlphaFoldDB" id="A0A0G1UT50"/>
<comment type="similarity">
    <text evidence="1">Belongs to the NAD(P)-dependent epimerase/dehydratase family.</text>
</comment>
<evidence type="ECO:0000259" key="2">
    <source>
        <dbReference type="Pfam" id="PF01370"/>
    </source>
</evidence>
<dbReference type="InterPro" id="IPR001509">
    <property type="entry name" value="Epimerase_deHydtase"/>
</dbReference>
<dbReference type="SUPFAM" id="SSF51735">
    <property type="entry name" value="NAD(P)-binding Rossmann-fold domains"/>
    <property type="match status" value="1"/>
</dbReference>
<sequence>MKSALITGSSGFIGQHLIAALKKLGVTTFEFSRSRGKDLTDRADFADLPPVEAVFHLGAVSGYKDSNQDPLKAYRVNVLGTVNVLEYCRGAGAKMIFPSTYVYAPPYETHKKETDPARPTTHYSMTKYLGERLCRFYSRVFGANTLILRTSNVYGQGQTAKYIVPIVVKHVLDKKPLGLTKPGVERGFIFIDDLVEAYIKLSEAETRPGEVFNVGPNQPTRLDDLVKTIIKLAGNKTKVVYSGKERSHEVGQNRIDITKLKNKLKWQPKVGLEEGLKRYLTSLGR</sequence>
<feature type="domain" description="NAD-dependent epimerase/dehydratase" evidence="2">
    <location>
        <begin position="4"/>
        <end position="215"/>
    </location>
</feature>
<dbReference type="EMBL" id="LCNT01000006">
    <property type="protein sequence ID" value="KKU60910.1"/>
    <property type="molecule type" value="Genomic_DNA"/>
</dbReference>
<organism evidence="3 4">
    <name type="scientific">Candidatus Beckwithbacteria bacterium GW2011_GWB1_47_15</name>
    <dbReference type="NCBI Taxonomy" id="1618371"/>
    <lineage>
        <taxon>Bacteria</taxon>
        <taxon>Candidatus Beckwithiibacteriota</taxon>
    </lineage>
</organism>
<protein>
    <submittedName>
        <fullName evidence="3">NAD dependent epimerase/dehydratase</fullName>
    </submittedName>
</protein>